<gene>
    <name evidence="2" type="ORF">S01H1_80442</name>
</gene>
<reference evidence="2" key="1">
    <citation type="journal article" date="2014" name="Front. Microbiol.">
        <title>High frequency of phylogenetically diverse reductive dehalogenase-homologous genes in deep subseafloor sedimentary metagenomes.</title>
        <authorList>
            <person name="Kawai M."/>
            <person name="Futagami T."/>
            <person name="Toyoda A."/>
            <person name="Takaki Y."/>
            <person name="Nishi S."/>
            <person name="Hori S."/>
            <person name="Arai W."/>
            <person name="Tsubouchi T."/>
            <person name="Morono Y."/>
            <person name="Uchiyama I."/>
            <person name="Ito T."/>
            <person name="Fujiyama A."/>
            <person name="Inagaki F."/>
            <person name="Takami H."/>
        </authorList>
    </citation>
    <scope>NUCLEOTIDE SEQUENCE</scope>
    <source>
        <strain evidence="2">Expedition CK06-06</strain>
    </source>
</reference>
<evidence type="ECO:0000313" key="2">
    <source>
        <dbReference type="EMBL" id="GAG47723.1"/>
    </source>
</evidence>
<feature type="coiled-coil region" evidence="1">
    <location>
        <begin position="7"/>
        <end position="34"/>
    </location>
</feature>
<dbReference type="AlphaFoldDB" id="X0YGG4"/>
<feature type="non-terminal residue" evidence="2">
    <location>
        <position position="141"/>
    </location>
</feature>
<comment type="caution">
    <text evidence="2">The sequence shown here is derived from an EMBL/GenBank/DDBJ whole genome shotgun (WGS) entry which is preliminary data.</text>
</comment>
<sequence>MELPELLKGRREALDELRTQLSTYDQEVEAVSGAFPPRWSGDVKGLLAFVRDLGEWVRDPKVKRAKEIVGTLRRHADDKRSLQGLGEDYLISILEPLEEGIECLLNVKNRSLRANAAKRMLDEVQNQEEIAGLVHGMKEYC</sequence>
<protein>
    <submittedName>
        <fullName evidence="2">Uncharacterized protein</fullName>
    </submittedName>
</protein>
<evidence type="ECO:0000256" key="1">
    <source>
        <dbReference type="SAM" id="Coils"/>
    </source>
</evidence>
<dbReference type="EMBL" id="BARS01054321">
    <property type="protein sequence ID" value="GAG47723.1"/>
    <property type="molecule type" value="Genomic_DNA"/>
</dbReference>
<keyword evidence="1" id="KW-0175">Coiled coil</keyword>
<accession>X0YGG4</accession>
<name>X0YGG4_9ZZZZ</name>
<proteinExistence type="predicted"/>
<organism evidence="2">
    <name type="scientific">marine sediment metagenome</name>
    <dbReference type="NCBI Taxonomy" id="412755"/>
    <lineage>
        <taxon>unclassified sequences</taxon>
        <taxon>metagenomes</taxon>
        <taxon>ecological metagenomes</taxon>
    </lineage>
</organism>